<comment type="caution">
    <text evidence="1">The sequence shown here is derived from an EMBL/GenBank/DDBJ whole genome shotgun (WGS) entry which is preliminary data.</text>
</comment>
<name>A0A7J8YXK3_9ROSI</name>
<evidence type="ECO:0000313" key="2">
    <source>
        <dbReference type="Proteomes" id="UP000593574"/>
    </source>
</evidence>
<gene>
    <name evidence="1" type="ORF">Golax_016575</name>
</gene>
<keyword evidence="2" id="KW-1185">Reference proteome</keyword>
<organism evidence="1 2">
    <name type="scientific">Gossypium laxum</name>
    <dbReference type="NCBI Taxonomy" id="34288"/>
    <lineage>
        <taxon>Eukaryota</taxon>
        <taxon>Viridiplantae</taxon>
        <taxon>Streptophyta</taxon>
        <taxon>Embryophyta</taxon>
        <taxon>Tracheophyta</taxon>
        <taxon>Spermatophyta</taxon>
        <taxon>Magnoliopsida</taxon>
        <taxon>eudicotyledons</taxon>
        <taxon>Gunneridae</taxon>
        <taxon>Pentapetalae</taxon>
        <taxon>rosids</taxon>
        <taxon>malvids</taxon>
        <taxon>Malvales</taxon>
        <taxon>Malvaceae</taxon>
        <taxon>Malvoideae</taxon>
        <taxon>Gossypium</taxon>
    </lineage>
</organism>
<evidence type="ECO:0000313" key="1">
    <source>
        <dbReference type="EMBL" id="MBA0704308.1"/>
    </source>
</evidence>
<sequence>MIWEKVSLNIPPCLNPFGVFCGEIHRFGRFARI</sequence>
<proteinExistence type="predicted"/>
<accession>A0A7J8YXK3</accession>
<dbReference type="Proteomes" id="UP000593574">
    <property type="component" value="Unassembled WGS sequence"/>
</dbReference>
<dbReference type="AlphaFoldDB" id="A0A7J8YXK3"/>
<feature type="non-terminal residue" evidence="1">
    <location>
        <position position="33"/>
    </location>
</feature>
<protein>
    <submittedName>
        <fullName evidence="1">Uncharacterized protein</fullName>
    </submittedName>
</protein>
<reference evidence="1 2" key="1">
    <citation type="journal article" date="2019" name="Genome Biol. Evol.">
        <title>Insights into the evolution of the New World diploid cottons (Gossypium, subgenus Houzingenia) based on genome sequencing.</title>
        <authorList>
            <person name="Grover C.E."/>
            <person name="Arick M.A. 2nd"/>
            <person name="Thrash A."/>
            <person name="Conover J.L."/>
            <person name="Sanders W.S."/>
            <person name="Peterson D.G."/>
            <person name="Frelichowski J.E."/>
            <person name="Scheffler J.A."/>
            <person name="Scheffler B.E."/>
            <person name="Wendel J.F."/>
        </authorList>
    </citation>
    <scope>NUCLEOTIDE SEQUENCE [LARGE SCALE GENOMIC DNA]</scope>
    <source>
        <strain evidence="1">4</strain>
        <tissue evidence="1">Leaf</tissue>
    </source>
</reference>
<dbReference type="EMBL" id="JABEZV010000001">
    <property type="protein sequence ID" value="MBA0704308.1"/>
    <property type="molecule type" value="Genomic_DNA"/>
</dbReference>